<feature type="region of interest" description="Disordered" evidence="5">
    <location>
        <begin position="1690"/>
        <end position="1712"/>
    </location>
</feature>
<dbReference type="SMART" id="SM00112">
    <property type="entry name" value="CA"/>
    <property type="match status" value="1"/>
</dbReference>
<feature type="region of interest" description="Disordered" evidence="5">
    <location>
        <begin position="2481"/>
        <end position="2503"/>
    </location>
</feature>
<dbReference type="NCBIfam" id="TIGR04131">
    <property type="entry name" value="Bac_Flav_CTERM"/>
    <property type="match status" value="1"/>
</dbReference>
<dbReference type="InterPro" id="IPR002126">
    <property type="entry name" value="Cadherin-like_dom"/>
</dbReference>
<dbReference type="SUPFAM" id="SSF49313">
    <property type="entry name" value="Cadherin-like"/>
    <property type="match status" value="1"/>
</dbReference>
<dbReference type="Pfam" id="PF18884">
    <property type="entry name" value="TSP3_bac"/>
    <property type="match status" value="4"/>
</dbReference>
<evidence type="ECO:0000313" key="7">
    <source>
        <dbReference type="EMBL" id="MCH4822251.1"/>
    </source>
</evidence>
<dbReference type="InterPro" id="IPR015919">
    <property type="entry name" value="Cadherin-like_sf"/>
</dbReference>
<keyword evidence="4" id="KW-0106">Calcium</keyword>
<dbReference type="InterPro" id="IPR026341">
    <property type="entry name" value="T9SS_type_B"/>
</dbReference>
<dbReference type="Pfam" id="PF11617">
    <property type="entry name" value="Cu-binding_MopE"/>
    <property type="match status" value="31"/>
</dbReference>
<proteinExistence type="predicted"/>
<dbReference type="GO" id="GO:0005509">
    <property type="term" value="F:calcium ion binding"/>
    <property type="evidence" value="ECO:0007669"/>
    <property type="project" value="InterPro"/>
</dbReference>
<evidence type="ECO:0000313" key="8">
    <source>
        <dbReference type="Proteomes" id="UP001139226"/>
    </source>
</evidence>
<protein>
    <submittedName>
        <fullName evidence="7">Gliding motility-associated C-terminal domain-containing protein</fullName>
    </submittedName>
</protein>
<dbReference type="Pfam" id="PF13585">
    <property type="entry name" value="CHU_C"/>
    <property type="match status" value="1"/>
</dbReference>
<dbReference type="GO" id="GO:0016020">
    <property type="term" value="C:membrane"/>
    <property type="evidence" value="ECO:0007669"/>
    <property type="project" value="InterPro"/>
</dbReference>
<feature type="domain" description="Cadherin" evidence="6">
    <location>
        <begin position="1259"/>
        <end position="1353"/>
    </location>
</feature>
<dbReference type="RefSeq" id="WP_240712360.1">
    <property type="nucleotide sequence ID" value="NZ_JAKVTV010000001.1"/>
</dbReference>
<evidence type="ECO:0000256" key="4">
    <source>
        <dbReference type="ARBA" id="ARBA00022837"/>
    </source>
</evidence>
<dbReference type="Gene3D" id="2.60.40.10">
    <property type="entry name" value="Immunoglobulins"/>
    <property type="match status" value="2"/>
</dbReference>
<feature type="compositionally biased region" description="Polar residues" evidence="5">
    <location>
        <begin position="3282"/>
        <end position="3297"/>
    </location>
</feature>
<feature type="compositionally biased region" description="Polar residues" evidence="5">
    <location>
        <begin position="1690"/>
        <end position="1700"/>
    </location>
</feature>
<organism evidence="7 8">
    <name type="scientific">Christiangramia lutea</name>
    <dbReference type="NCBI Taxonomy" id="1607951"/>
    <lineage>
        <taxon>Bacteria</taxon>
        <taxon>Pseudomonadati</taxon>
        <taxon>Bacteroidota</taxon>
        <taxon>Flavobacteriia</taxon>
        <taxon>Flavobacteriales</taxon>
        <taxon>Flavobacteriaceae</taxon>
        <taxon>Christiangramia</taxon>
    </lineage>
</organism>
<dbReference type="Gene3D" id="2.60.40.60">
    <property type="entry name" value="Cadherins"/>
    <property type="match status" value="1"/>
</dbReference>
<evidence type="ECO:0000256" key="5">
    <source>
        <dbReference type="SAM" id="MobiDB-lite"/>
    </source>
</evidence>
<evidence type="ECO:0000259" key="6">
    <source>
        <dbReference type="PROSITE" id="PS50268"/>
    </source>
</evidence>
<evidence type="ECO:0000256" key="1">
    <source>
        <dbReference type="ARBA" id="ARBA00004613"/>
    </source>
</evidence>
<dbReference type="PROSITE" id="PS50268">
    <property type="entry name" value="CADHERIN_2"/>
    <property type="match status" value="1"/>
</dbReference>
<dbReference type="CDD" id="cd11304">
    <property type="entry name" value="Cadherin_repeat"/>
    <property type="match status" value="1"/>
</dbReference>
<dbReference type="InterPro" id="IPR021655">
    <property type="entry name" value="Put_metal-bd"/>
</dbReference>
<sequence length="3443" mass="362708">MKKFYQGGIFLILLLIACHNISAQTKGFIYKPASGAGESVLDPNMDGYTSETDLGFDLEDERESEIPYTPLPSLGAAEPDSDLGPGPNCSFTDLVKSEDNNTIYTYLDSNENLMFRFRLGGTAENSKAYSILIDTDQKFGSSGANADPNYMPGNPGFEIEVVLRTNFGVGLYDVDGTTNAVEIGNASTDRPYSDFAQKSIAHSEICGDDDYFYDFYIPFSDITAAFSSVTVNTPLRMVGNTVINPKESIGNNGISDLGGVDDTTGIIDDLWGQLIDVFPPTSVSEIGTGSTLPARAECPGITGPIDLGETSVSGTSSEVDGAIIEVFRDGISVGTTTVSSGGWTLNGISETTAGEKFTASAKVSVATAETTGTDEKSESYSDCNEIEVAVACSSAPTAISTSNGGKKFNGSGSASGEYTIRIYKADGTLLNGIDPNPDTYSGSSWVWTYGSGSNKIPPGAYYFTLKEVGKCESPKTEFCYSTSSTSLAPVVSGTPILESDSTISGTATADANVTLLVNGEEKGTVTATGGNWSFSVSDLVNGDELTFRSVETGSCKAETTVTVYGQSRAPIIQGDYCSSTGSISTISGISSEIGGTINIYSSSSSPVSSGTSIATATVAYNGSWTASVNIPVGNFVVATVTNTDELESELSNEIEIYDQTVDASLAITSDPINEGDASISGTGTSGNTIYLYLDGYIVDGYSAVVDSDGNWTISGLEEASAGYDILYSGAVTGVSAKEGAQCESGVVSGPTVQCKPPSSQGFSVLTSTDICENETISFQINPTEDLIVYELVDQDGNAISPSKLGDDSSAAINIETFGLSVDVSSVRVKALRVGVSCEVIFGPAISVNVDPLPEISLSETEFEICSGDTSFDLAYTLEANGPAVDYSIDFDSAAEAAGFVDVNNDTGVSSPISISIPEDLSEAIFSAVFTVRNSGSVLCTSASEAFTIKVFAPKITSVDSTNPTTCSGADGSFTIKGLLASESYDSLSFTDNGSSVNLGSFTSNASGEFEVTGLDAGSYENLRVEYNACLSEPYEDAVILTDPGSATISYAGQTDPTNCTSPDGEIVLSGVSSGDYTVNYNFGGSTITQSITASTGTIAISGLEPGDYTNISVTNSSSCTSNTLSGPISLANAGTPEISLGSNPEVSFGTTLTELAFAFTTNNPDQYSIDFDTDAESEGFVDVTNNTLPASPIKISLPADAAAGIYNASLQVRNSTTGCISSVYNFSITINENQAPEITNNGSAKTFEVDYAENGTGNVIDWDATDMEGDVLTFSLSGTDAGLFNLDSKTGVLTFKSSPNFEGTGDNEYEVTVTVSDGSLTDTQILTVNVTDVDDTYTFYADTDEDGFGDPSVSQVAETAPIGYVADNTDCDDTDEDEFPGQTWYLDADGDLYSEGTSTVSCTRPVDHYIASELTATSGDCDDIDDTINPGASEVPDNDIDENCDGVKTYTFFADIDGDGFGDPSVSQIAETAPTGYVAVNTDCDDSDEDEFPGQTWYLDADGDLYGEGTSTVSCTRPVDHFIASELTATSGDCDDADGTINPGASEVPDNDIDENCDGVKTYTFYADTDGDGFGNPSFSQIAETAPTGYVSDNTDCDDTDEDEFPGQTWYLDADGDLYGEGTSITSCTRPADHFIASELTATSGDCDDTDDTINPGATEIEGDGIDQDCDGSDLLIWYADTDGDGFGDASNSVTSSTKPTGYVSDNTDCDDTDEDEFPGQTWYLDADGDLYSDGTSTVSCTRPADHYIASELMATSGDCDDTDDTINPGASEVPDNDIDENCDGVKTYTFYADTDGDGFGDPSVSQIAETAPIGYAIDNTDCDDTDEDEFPGQTWYLDADGDLYGEGTSTISCTRPADHYIASELTATSGDCDDTDDTINPGASEVPDNDIDENCDGVKTYTYYADTDGDGFGDASNSVTSSTKPTGYVADNTDCDDSDEDEFPGQTWYLDADGDLYSDGTSTISCTRPTDHYIASELTATSGDCDDTDDTINPGATEIGGDGIDQDCDGSDLLIWYADTDGDGFGDPSVSQVAETAPIGYVADNTDCDDTDEDEFPGQTWYLDADGDLYSDGTSTVSCTRPTDHYIASELTATSGDCDDTDDTINPGASEIPDNDIDENCDGVKTYTFYADTDGDGFGNPSVSQIAETAPSGFVADNTDCDDTDEDEFPGQSWYLDADGDLYGEGTSTISCTRPADYFIASELTATSGDCDDTDDTINPGATEIEGDGIDQDCDGSDLLIWYADTDGDSFGDASNSVTSSTKPTGYVADNTDCDDTDEDEFPGQTWYLDADGDLYSDGTSTVSCTRPVDHFIASELTATLGDCDDADDTINPGASEVPDNDIDENCDGVKTYTFYADTDGDGFGDASVSQRAETVPTGYVADNTDCDDTDEDEFPGQTWYLDADGDLYGEGTSTISCTRPADHYIASELTATSGDCDDTDDTINPGATEIEGDGIDQDCDGSDLLIWYADTDGDGFGDASNSVTSSTKPTGYVADNTDCDDTDEDEFPGQTWYLDADGDLYGEGTSTVSCTRPVDHFIASELTATSGDCDDTDDTINPGASEVPNNDIDENCDGVKTYTFYADTDGDGFGDPSVSQVAETVPTGYVADNTDCDDTDEDEFPGQTWYLDADGDLYGEGTSKISCTRPADHYIASELTATSGDCDDTADMINPGASEVPDNDIDENCDGVKTYTFYADTDGDGFGDASVSQIAETAPSGYVADNTDCDDSDEDEFPGQTWYLDADGDLYGEGTSTISCTRPADHFIASELTATSGDCDDSDDAINPDTIWYLGVDADDDGFIGSVTSETQCTSPGSDYSLTEPTITDCADTDKAITPETVWYKGIDTDSDGYFGSVESVTSCESPGAEYALTSPGTDDCNDSDENINPETIWYLGVDADDDGFIGSVTSETQCTSPGSDYSLTEPAITDCADTDKTINPDTMWYKGIDADSDGYFGSVESVTSCESPGAEYALTSPIIDDCDDSDDAINPDTVWYLGVDADGDGFIGSVTSEIQCNFPGTDYSLTEPAITDCADTDKTINPDTMWYKGIDADSDGYFGSVESVTSCESPGTEYALTSPATDDCDDSDDTINPGATEIPDNDIDENCDGIKEKTTVSDIEAVYSVEPARELDEYLDGDLIATVIDADGAIVAAEITAGSMPAGMVMNSDGSFEIEDANLLEAGEFSVEITTTDEKGGITIQTILITILGDSDLDNDGLSNEEEVILGTDPENPDSDGDGLTDGEEVLVVDDPITDAGPTVVSDPLNECDPFQTGDNCDPDNDGLTNAEETQAGTNPNDPDSDNDGLTDGEEINGIDDIVTPTVAEGISDPLDPCDPNRISSDCYDNGPEVIQKLSPNGDGIHDYFEITGIETFEANTLEIFNRWGVLVYEAEEYGDSNKLFRGVSEGRLTVRKGEELPAGTYFYVLRYKDGEWKSKSGYLYLNR</sequence>
<evidence type="ECO:0000256" key="2">
    <source>
        <dbReference type="ARBA" id="ARBA00022525"/>
    </source>
</evidence>
<evidence type="ECO:0000256" key="3">
    <source>
        <dbReference type="ARBA" id="ARBA00022729"/>
    </source>
</evidence>
<dbReference type="PROSITE" id="PS51257">
    <property type="entry name" value="PROKAR_LIPOPROTEIN"/>
    <property type="match status" value="1"/>
</dbReference>
<comment type="subcellular location">
    <subcellularLocation>
        <location evidence="1">Secreted</location>
    </subcellularLocation>
</comment>
<dbReference type="GO" id="GO:0007156">
    <property type="term" value="P:homophilic cell adhesion via plasma membrane adhesion molecules"/>
    <property type="evidence" value="ECO:0007669"/>
    <property type="project" value="InterPro"/>
</dbReference>
<comment type="caution">
    <text evidence="7">The sequence shown here is derived from an EMBL/GenBank/DDBJ whole genome shotgun (WGS) entry which is preliminary data.</text>
</comment>
<gene>
    <name evidence="7" type="ORF">ML462_03610</name>
</gene>
<dbReference type="EMBL" id="JAKVTV010000001">
    <property type="protein sequence ID" value="MCH4822251.1"/>
    <property type="molecule type" value="Genomic_DNA"/>
</dbReference>
<dbReference type="InterPro" id="IPR013783">
    <property type="entry name" value="Ig-like_fold"/>
</dbReference>
<reference evidence="7" key="1">
    <citation type="submission" date="2022-03" db="EMBL/GenBank/DDBJ databases">
        <title>Gramella crocea sp. nov., isolated from activated sludge of a seafood processing plant.</title>
        <authorList>
            <person name="Zhang X."/>
        </authorList>
    </citation>
    <scope>NUCLEOTIDE SEQUENCE</scope>
    <source>
        <strain evidence="7">YJ019</strain>
    </source>
</reference>
<feature type="compositionally biased region" description="Polar residues" evidence="5">
    <location>
        <begin position="2481"/>
        <end position="2491"/>
    </location>
</feature>
<keyword evidence="3" id="KW-0732">Signal</keyword>
<name>A0A9X2A9L0_9FLAO</name>
<feature type="region of interest" description="Disordered" evidence="5">
    <location>
        <begin position="3249"/>
        <end position="3312"/>
    </location>
</feature>
<feature type="compositionally biased region" description="Acidic residues" evidence="5">
    <location>
        <begin position="3298"/>
        <end position="3312"/>
    </location>
</feature>
<dbReference type="InterPro" id="IPR059100">
    <property type="entry name" value="TSP3_bac"/>
</dbReference>
<keyword evidence="8" id="KW-1185">Reference proteome</keyword>
<keyword evidence="2" id="KW-0964">Secreted</keyword>
<accession>A0A9X2A9L0</accession>
<dbReference type="Proteomes" id="UP001139226">
    <property type="component" value="Unassembled WGS sequence"/>
</dbReference>